<dbReference type="InterPro" id="IPR000847">
    <property type="entry name" value="LysR_HTH_N"/>
</dbReference>
<keyword evidence="4" id="KW-0804">Transcription</keyword>
<accession>A0ABW8NKN4</accession>
<keyword evidence="3" id="KW-0238">DNA-binding</keyword>
<dbReference type="PROSITE" id="PS50931">
    <property type="entry name" value="HTH_LYSR"/>
    <property type="match status" value="1"/>
</dbReference>
<evidence type="ECO:0000256" key="2">
    <source>
        <dbReference type="ARBA" id="ARBA00023015"/>
    </source>
</evidence>
<protein>
    <submittedName>
        <fullName evidence="6">LysR family transcriptional regulator</fullName>
    </submittedName>
</protein>
<proteinExistence type="inferred from homology"/>
<dbReference type="EMBL" id="JBBKTX010000017">
    <property type="protein sequence ID" value="MFK4753528.1"/>
    <property type="molecule type" value="Genomic_DNA"/>
</dbReference>
<organism evidence="6 7">
    <name type="scientific">Oceanobacter antarcticus</name>
    <dbReference type="NCBI Taxonomy" id="3133425"/>
    <lineage>
        <taxon>Bacteria</taxon>
        <taxon>Pseudomonadati</taxon>
        <taxon>Pseudomonadota</taxon>
        <taxon>Gammaproteobacteria</taxon>
        <taxon>Oceanospirillales</taxon>
        <taxon>Oceanospirillaceae</taxon>
        <taxon>Oceanobacter</taxon>
    </lineage>
</organism>
<comment type="similarity">
    <text evidence="1">Belongs to the LysR transcriptional regulatory family.</text>
</comment>
<dbReference type="InterPro" id="IPR036390">
    <property type="entry name" value="WH_DNA-bd_sf"/>
</dbReference>
<dbReference type="Pfam" id="PF03466">
    <property type="entry name" value="LysR_substrate"/>
    <property type="match status" value="1"/>
</dbReference>
<dbReference type="Proteomes" id="UP001620597">
    <property type="component" value="Unassembled WGS sequence"/>
</dbReference>
<name>A0ABW8NKN4_9GAMM</name>
<evidence type="ECO:0000313" key="7">
    <source>
        <dbReference type="Proteomes" id="UP001620597"/>
    </source>
</evidence>
<dbReference type="PRINTS" id="PR00039">
    <property type="entry name" value="HTHLYSR"/>
</dbReference>
<sequence length="315" mass="35139">MNTRQLLYLITCARTGSIAAAARELDIAQPSISQQLAALEHELKTRLLERDHKGVRLTAAGQRFLPVASTALQQLEGAKVALQESAADPFGRVVIGMTQPTGNALAIPLFADINRRYPGIELDLYTGLSSRLYEQLRKGEVDVLVCPEDASSHMGMVSEPLLTERLFLAVSTRADGDYAQLASRDSLRFSELANYQVMYTSEQDSLGFRVAQYERLTGVRLQRQIPFGQLLTSMRYVAEGYGLMICSTTAAYPQVHQGEVKLLPLIEPDMTRQMNLVYLHEYKQNAAFIRVVEAIRQQCQQLVDDGIWVTTETPL</sequence>
<comment type="caution">
    <text evidence="6">The sequence shown here is derived from an EMBL/GenBank/DDBJ whole genome shotgun (WGS) entry which is preliminary data.</text>
</comment>
<dbReference type="SUPFAM" id="SSF46785">
    <property type="entry name" value="Winged helix' DNA-binding domain"/>
    <property type="match status" value="1"/>
</dbReference>
<gene>
    <name evidence="6" type="ORF">WG929_14020</name>
</gene>
<evidence type="ECO:0000313" key="6">
    <source>
        <dbReference type="EMBL" id="MFK4753528.1"/>
    </source>
</evidence>
<dbReference type="PANTHER" id="PTHR30419">
    <property type="entry name" value="HTH-TYPE TRANSCRIPTIONAL REGULATOR YBHD"/>
    <property type="match status" value="1"/>
</dbReference>
<keyword evidence="2" id="KW-0805">Transcription regulation</keyword>
<dbReference type="CDD" id="cd05466">
    <property type="entry name" value="PBP2_LTTR_substrate"/>
    <property type="match status" value="1"/>
</dbReference>
<dbReference type="Gene3D" id="1.10.10.10">
    <property type="entry name" value="Winged helix-like DNA-binding domain superfamily/Winged helix DNA-binding domain"/>
    <property type="match status" value="1"/>
</dbReference>
<evidence type="ECO:0000256" key="3">
    <source>
        <dbReference type="ARBA" id="ARBA00023125"/>
    </source>
</evidence>
<evidence type="ECO:0000259" key="5">
    <source>
        <dbReference type="PROSITE" id="PS50931"/>
    </source>
</evidence>
<evidence type="ECO:0000256" key="4">
    <source>
        <dbReference type="ARBA" id="ARBA00023163"/>
    </source>
</evidence>
<reference evidence="6 7" key="1">
    <citation type="submission" date="2024-03" db="EMBL/GenBank/DDBJ databases">
        <title>High-quality draft genome sequence of Oceanobacter sp. wDCs-4.</title>
        <authorList>
            <person name="Dong C."/>
        </authorList>
    </citation>
    <scope>NUCLEOTIDE SEQUENCE [LARGE SCALE GENOMIC DNA]</scope>
    <source>
        <strain evidence="7">wDCs-4</strain>
    </source>
</reference>
<dbReference type="InterPro" id="IPR005119">
    <property type="entry name" value="LysR_subst-bd"/>
</dbReference>
<dbReference type="InterPro" id="IPR050950">
    <property type="entry name" value="HTH-type_LysR_regulators"/>
</dbReference>
<dbReference type="InterPro" id="IPR036388">
    <property type="entry name" value="WH-like_DNA-bd_sf"/>
</dbReference>
<dbReference type="Pfam" id="PF00126">
    <property type="entry name" value="HTH_1"/>
    <property type="match status" value="1"/>
</dbReference>
<dbReference type="Gene3D" id="3.40.190.10">
    <property type="entry name" value="Periplasmic binding protein-like II"/>
    <property type="match status" value="2"/>
</dbReference>
<dbReference type="PANTHER" id="PTHR30419:SF8">
    <property type="entry name" value="NITROGEN ASSIMILATION TRANSCRIPTIONAL ACTIVATOR-RELATED"/>
    <property type="match status" value="1"/>
</dbReference>
<evidence type="ECO:0000256" key="1">
    <source>
        <dbReference type="ARBA" id="ARBA00009437"/>
    </source>
</evidence>
<keyword evidence="7" id="KW-1185">Reference proteome</keyword>
<dbReference type="SUPFAM" id="SSF53850">
    <property type="entry name" value="Periplasmic binding protein-like II"/>
    <property type="match status" value="1"/>
</dbReference>
<dbReference type="RefSeq" id="WP_416206557.1">
    <property type="nucleotide sequence ID" value="NZ_JBBKTX010000017.1"/>
</dbReference>
<feature type="domain" description="HTH lysR-type" evidence="5">
    <location>
        <begin position="1"/>
        <end position="58"/>
    </location>
</feature>